<feature type="transmembrane region" description="Helical" evidence="18">
    <location>
        <begin position="137"/>
        <end position="153"/>
    </location>
</feature>
<dbReference type="PANTHER" id="PTHR30474">
    <property type="entry name" value="CELL CYCLE PROTEIN"/>
    <property type="match status" value="1"/>
</dbReference>
<evidence type="ECO:0000256" key="6">
    <source>
        <dbReference type="ARBA" id="ARBA00022984"/>
    </source>
</evidence>
<dbReference type="EMBL" id="AEPW01000083">
    <property type="protein sequence ID" value="EFU75949.1"/>
    <property type="molecule type" value="Genomic_DNA"/>
</dbReference>
<dbReference type="eggNOG" id="COG0772">
    <property type="taxonomic scope" value="Bacteria"/>
</dbReference>
<evidence type="ECO:0000256" key="15">
    <source>
        <dbReference type="ARBA" id="ARBA00049902"/>
    </source>
</evidence>
<evidence type="ECO:0000256" key="14">
    <source>
        <dbReference type="ARBA" id="ARBA00044770"/>
    </source>
</evidence>
<dbReference type="GO" id="GO:0005886">
    <property type="term" value="C:plasma membrane"/>
    <property type="evidence" value="ECO:0007669"/>
    <property type="project" value="TreeGrafter"/>
</dbReference>
<evidence type="ECO:0000313" key="19">
    <source>
        <dbReference type="EMBL" id="EFU75949.1"/>
    </source>
</evidence>
<organism evidence="19 20">
    <name type="scientific">Lachnoanaerobaculum saburreum DSM 3986</name>
    <dbReference type="NCBI Taxonomy" id="887325"/>
    <lineage>
        <taxon>Bacteria</taxon>
        <taxon>Bacillati</taxon>
        <taxon>Bacillota</taxon>
        <taxon>Clostridia</taxon>
        <taxon>Lachnospirales</taxon>
        <taxon>Lachnospiraceae</taxon>
        <taxon>Lachnoanaerobaculum</taxon>
    </lineage>
</organism>
<dbReference type="GO" id="GO:0032153">
    <property type="term" value="C:cell division site"/>
    <property type="evidence" value="ECO:0007669"/>
    <property type="project" value="TreeGrafter"/>
</dbReference>
<evidence type="ECO:0000256" key="5">
    <source>
        <dbReference type="ARBA" id="ARBA00022960"/>
    </source>
</evidence>
<dbReference type="GO" id="GO:0051301">
    <property type="term" value="P:cell division"/>
    <property type="evidence" value="ECO:0007669"/>
    <property type="project" value="InterPro"/>
</dbReference>
<evidence type="ECO:0000256" key="10">
    <source>
        <dbReference type="ARBA" id="ARBA00033270"/>
    </source>
</evidence>
<keyword evidence="7 18" id="KW-1133">Transmembrane helix</keyword>
<keyword evidence="2" id="KW-0328">Glycosyltransferase</keyword>
<sequence>MADETKTQKAPKSEQEKKELIKKVKKSKIRVEKTENTKKDNKEKKNTNEQKRVKEADKSKEKSRAIYYDYSLIFMILFLLVFGVIMIYSASSYTAGIKFKDSAYFVKNQLKYMVVGFFVLIVMAVIPYKIWIKTACIWYGASVALSALVFIIGRQAHGSKRWIAVGPIRFQPSELVKFSIILFITYYLIRFKDDFYSSNRKDMEKRLGILFLLVCVPVLLVAVANLSTAIIIFLIAFSMSYMGTSNRRLFAGGIVAIAGMLAGAKPFVRFLYSKGFRNYRIMRLLVWAEPEKFSRDGGYQVVQGLYAIGSGGIFGKGLGQGMQKFFIPEAQNDMIFSIIVEEFGLVGVLMILAIFAFIIRRMLIIAFSVKDLGGRYIVIGVVIHLSLQVILNIAVVTGVMPNTGVSLPFISYGGSSIVVLLAEVGLVLSVAGTIKTE</sequence>
<comment type="caution">
    <text evidence="19">The sequence shown here is derived from an EMBL/GenBank/DDBJ whole genome shotgun (WGS) entry which is preliminary data.</text>
</comment>
<feature type="transmembrane region" description="Helical" evidence="18">
    <location>
        <begin position="376"/>
        <end position="397"/>
    </location>
</feature>
<dbReference type="RefSeq" id="WP_008751924.1">
    <property type="nucleotide sequence ID" value="NZ_GL622296.1"/>
</dbReference>
<evidence type="ECO:0000256" key="1">
    <source>
        <dbReference type="ARBA" id="ARBA00004141"/>
    </source>
</evidence>
<keyword evidence="5" id="KW-0133">Cell shape</keyword>
<protein>
    <recommendedName>
        <fullName evidence="12">Probable peptidoglycan glycosyltransferase FtsW</fullName>
        <ecNumber evidence="14">2.4.99.28</ecNumber>
    </recommendedName>
    <alternativeName>
        <fullName evidence="13">Cell division protein FtsW</fullName>
    </alternativeName>
    <alternativeName>
        <fullName evidence="10">Cell wall polymerase</fullName>
    </alternativeName>
    <alternativeName>
        <fullName evidence="9">Peptidoglycan polymerase</fullName>
    </alternativeName>
</protein>
<gene>
    <name evidence="19" type="ORF">HMPREF0381_2160</name>
</gene>
<dbReference type="HOGENOM" id="CLU_029243_1_0_9"/>
<dbReference type="GO" id="GO:0008360">
    <property type="term" value="P:regulation of cell shape"/>
    <property type="evidence" value="ECO:0007669"/>
    <property type="project" value="UniProtKB-KW"/>
</dbReference>
<dbReference type="GO" id="GO:0009252">
    <property type="term" value="P:peptidoglycan biosynthetic process"/>
    <property type="evidence" value="ECO:0007669"/>
    <property type="project" value="UniProtKB-KW"/>
</dbReference>
<evidence type="ECO:0000256" key="18">
    <source>
        <dbReference type="SAM" id="Phobius"/>
    </source>
</evidence>
<reference evidence="19 20" key="1">
    <citation type="submission" date="2010-12" db="EMBL/GenBank/DDBJ databases">
        <authorList>
            <person name="Muzny D."/>
            <person name="Qin X."/>
            <person name="Deng J."/>
            <person name="Jiang H."/>
            <person name="Liu Y."/>
            <person name="Qu J."/>
            <person name="Song X.-Z."/>
            <person name="Zhang L."/>
            <person name="Thornton R."/>
            <person name="Coyle M."/>
            <person name="Francisco L."/>
            <person name="Jackson L."/>
            <person name="Javaid M."/>
            <person name="Korchina V."/>
            <person name="Kovar C."/>
            <person name="Mata R."/>
            <person name="Mathew T."/>
            <person name="Ngo R."/>
            <person name="Nguyen L."/>
            <person name="Nguyen N."/>
            <person name="Okwuonu G."/>
            <person name="Ongeri F."/>
            <person name="Pham C."/>
            <person name="Simmons D."/>
            <person name="Wilczek-Boney K."/>
            <person name="Hale W."/>
            <person name="Jakkamsetti A."/>
            <person name="Pham P."/>
            <person name="Ruth R."/>
            <person name="San Lucas F."/>
            <person name="Warren J."/>
            <person name="Zhang J."/>
            <person name="Zhao Z."/>
            <person name="Zhou C."/>
            <person name="Zhu D."/>
            <person name="Lee S."/>
            <person name="Bess C."/>
            <person name="Blankenburg K."/>
            <person name="Forbes L."/>
            <person name="Fu Q."/>
            <person name="Gubbala S."/>
            <person name="Hirani K."/>
            <person name="Jayaseelan J.C."/>
            <person name="Lara F."/>
            <person name="Munidasa M."/>
            <person name="Palculict T."/>
            <person name="Patil S."/>
            <person name="Pu L.-L."/>
            <person name="Saada N."/>
            <person name="Tang L."/>
            <person name="Weissenberger G."/>
            <person name="Zhu Y."/>
            <person name="Hemphill L."/>
            <person name="Shang Y."/>
            <person name="Youmans B."/>
            <person name="Ayvaz T."/>
            <person name="Ross M."/>
            <person name="Santibanez J."/>
            <person name="Aqrawi P."/>
            <person name="Gross S."/>
            <person name="Joshi V."/>
            <person name="Fowler G."/>
            <person name="Nazareth L."/>
            <person name="Reid J."/>
            <person name="Worley K."/>
            <person name="Petrosino J."/>
            <person name="Highlander S."/>
            <person name="Gibbs R."/>
        </authorList>
    </citation>
    <scope>NUCLEOTIDE SEQUENCE [LARGE SCALE GENOMIC DNA]</scope>
    <source>
        <strain evidence="19 20">DSM 3986</strain>
    </source>
</reference>
<name>E6LQC5_9FIRM</name>
<evidence type="ECO:0000256" key="3">
    <source>
        <dbReference type="ARBA" id="ARBA00022679"/>
    </source>
</evidence>
<feature type="transmembrane region" description="Helical" evidence="18">
    <location>
        <begin position="174"/>
        <end position="189"/>
    </location>
</feature>
<comment type="similarity">
    <text evidence="11">Belongs to the SEDS family. FtsW subfamily.</text>
</comment>
<feature type="compositionally biased region" description="Basic and acidic residues" evidence="17">
    <location>
        <begin position="29"/>
        <end position="56"/>
    </location>
</feature>
<dbReference type="Pfam" id="PF01098">
    <property type="entry name" value="FTSW_RODA_SPOVE"/>
    <property type="match status" value="1"/>
</dbReference>
<keyword evidence="4 18" id="KW-0812">Transmembrane</keyword>
<feature type="transmembrane region" description="Helical" evidence="18">
    <location>
        <begin position="209"/>
        <end position="237"/>
    </location>
</feature>
<feature type="transmembrane region" description="Helical" evidence="18">
    <location>
        <begin position="112"/>
        <end position="131"/>
    </location>
</feature>
<dbReference type="AlphaFoldDB" id="E6LQC5"/>
<comment type="function">
    <text evidence="16">Peptidoglycan polymerase that is essential for cell division.</text>
</comment>
<dbReference type="GO" id="GO:0015648">
    <property type="term" value="F:lipid-linked peptidoglycan transporter activity"/>
    <property type="evidence" value="ECO:0007669"/>
    <property type="project" value="TreeGrafter"/>
</dbReference>
<dbReference type="PANTHER" id="PTHR30474:SF2">
    <property type="entry name" value="PEPTIDOGLYCAN GLYCOSYLTRANSFERASE FTSW-RELATED"/>
    <property type="match status" value="1"/>
</dbReference>
<evidence type="ECO:0000256" key="11">
    <source>
        <dbReference type="ARBA" id="ARBA00038053"/>
    </source>
</evidence>
<dbReference type="InterPro" id="IPR001182">
    <property type="entry name" value="FtsW/RodA"/>
</dbReference>
<evidence type="ECO:0000256" key="2">
    <source>
        <dbReference type="ARBA" id="ARBA00022676"/>
    </source>
</evidence>
<evidence type="ECO:0000256" key="16">
    <source>
        <dbReference type="ARBA" id="ARBA00049966"/>
    </source>
</evidence>
<feature type="transmembrane region" description="Helical" evidence="18">
    <location>
        <begin position="343"/>
        <end position="364"/>
    </location>
</feature>
<dbReference type="Proteomes" id="UP000003434">
    <property type="component" value="Unassembled WGS sequence"/>
</dbReference>
<keyword evidence="8 18" id="KW-0472">Membrane</keyword>
<evidence type="ECO:0000256" key="12">
    <source>
        <dbReference type="ARBA" id="ARBA00041185"/>
    </source>
</evidence>
<dbReference type="EC" id="2.4.99.28" evidence="14"/>
<feature type="compositionally biased region" description="Basic and acidic residues" evidence="17">
    <location>
        <begin position="1"/>
        <end position="22"/>
    </location>
</feature>
<evidence type="ECO:0000256" key="7">
    <source>
        <dbReference type="ARBA" id="ARBA00022989"/>
    </source>
</evidence>
<dbReference type="GO" id="GO:0008955">
    <property type="term" value="F:peptidoglycan glycosyltransferase activity"/>
    <property type="evidence" value="ECO:0007669"/>
    <property type="project" value="UniProtKB-EC"/>
</dbReference>
<evidence type="ECO:0000313" key="20">
    <source>
        <dbReference type="Proteomes" id="UP000003434"/>
    </source>
</evidence>
<feature type="transmembrane region" description="Helical" evidence="18">
    <location>
        <begin position="249"/>
        <end position="272"/>
    </location>
</feature>
<proteinExistence type="inferred from homology"/>
<comment type="catalytic activity">
    <reaction evidence="15">
        <text>[GlcNAc-(1-&gt;4)-Mur2Ac(oyl-L-Ala-gamma-D-Glu-L-Lys-D-Ala-D-Ala)](n)-di-trans,octa-cis-undecaprenyl diphosphate + beta-D-GlcNAc-(1-&gt;4)-Mur2Ac(oyl-L-Ala-gamma-D-Glu-L-Lys-D-Ala-D-Ala)-di-trans,octa-cis-undecaprenyl diphosphate = [GlcNAc-(1-&gt;4)-Mur2Ac(oyl-L-Ala-gamma-D-Glu-L-Lys-D-Ala-D-Ala)](n+1)-di-trans,octa-cis-undecaprenyl diphosphate + di-trans,octa-cis-undecaprenyl diphosphate + H(+)</text>
        <dbReference type="Rhea" id="RHEA:23708"/>
        <dbReference type="Rhea" id="RHEA-COMP:9602"/>
        <dbReference type="Rhea" id="RHEA-COMP:9603"/>
        <dbReference type="ChEBI" id="CHEBI:15378"/>
        <dbReference type="ChEBI" id="CHEBI:58405"/>
        <dbReference type="ChEBI" id="CHEBI:60033"/>
        <dbReference type="ChEBI" id="CHEBI:78435"/>
        <dbReference type="EC" id="2.4.99.28"/>
    </reaction>
</comment>
<comment type="subcellular location">
    <subcellularLocation>
        <location evidence="1">Membrane</location>
        <topology evidence="1">Multi-pass membrane protein</topology>
    </subcellularLocation>
</comment>
<evidence type="ECO:0000256" key="9">
    <source>
        <dbReference type="ARBA" id="ARBA00032370"/>
    </source>
</evidence>
<keyword evidence="3" id="KW-0808">Transferase</keyword>
<feature type="transmembrane region" description="Helical" evidence="18">
    <location>
        <begin position="409"/>
        <end position="434"/>
    </location>
</feature>
<keyword evidence="6" id="KW-0573">Peptidoglycan synthesis</keyword>
<evidence type="ECO:0000256" key="8">
    <source>
        <dbReference type="ARBA" id="ARBA00023136"/>
    </source>
</evidence>
<feature type="region of interest" description="Disordered" evidence="17">
    <location>
        <begin position="1"/>
        <end position="56"/>
    </location>
</feature>
<evidence type="ECO:0000256" key="13">
    <source>
        <dbReference type="ARBA" id="ARBA00041418"/>
    </source>
</evidence>
<evidence type="ECO:0000256" key="4">
    <source>
        <dbReference type="ARBA" id="ARBA00022692"/>
    </source>
</evidence>
<accession>E6LQC5</accession>
<feature type="transmembrane region" description="Helical" evidence="18">
    <location>
        <begin position="70"/>
        <end position="91"/>
    </location>
</feature>
<evidence type="ECO:0000256" key="17">
    <source>
        <dbReference type="SAM" id="MobiDB-lite"/>
    </source>
</evidence>